<proteinExistence type="predicted"/>
<organism evidence="1 2">
    <name type="scientific">Metschnikowia aff. pulcherrima</name>
    <dbReference type="NCBI Taxonomy" id="2163413"/>
    <lineage>
        <taxon>Eukaryota</taxon>
        <taxon>Fungi</taxon>
        <taxon>Dikarya</taxon>
        <taxon>Ascomycota</taxon>
        <taxon>Saccharomycotina</taxon>
        <taxon>Pichiomycetes</taxon>
        <taxon>Metschnikowiaceae</taxon>
        <taxon>Metschnikowia</taxon>
    </lineage>
</organism>
<accession>A0A4V1ADY3</accession>
<evidence type="ECO:0000313" key="2">
    <source>
        <dbReference type="Proteomes" id="UP000292447"/>
    </source>
</evidence>
<gene>
    <name evidence="1" type="ORF">METSCH_B05150</name>
</gene>
<evidence type="ECO:0000313" key="1">
    <source>
        <dbReference type="EMBL" id="QBM87313.1"/>
    </source>
</evidence>
<dbReference type="Proteomes" id="UP000292447">
    <property type="component" value="Chromosome II"/>
</dbReference>
<name>A0A4V1ADY3_9ASCO</name>
<sequence>MLLQDLSKAAACIELSRTWSPCAYSVCVIYTTHLYGPSSSLLAPVLHRTAQYDVHVGYPIRWAIVFGYGYPILYHAYESTMNTMEYESRVSTNVLGMDRHNLDARQNNKLFRVHFVISFDSLVSSFEKLVLRKLVNLNNDVHGSRIFASACSRSIT</sequence>
<protein>
    <submittedName>
        <fullName evidence="1">Uncharacterized protein</fullName>
    </submittedName>
</protein>
<dbReference type="EMBL" id="CP034457">
    <property type="protein sequence ID" value="QBM87313.1"/>
    <property type="molecule type" value="Genomic_DNA"/>
</dbReference>
<reference evidence="2" key="1">
    <citation type="submission" date="2019-03" db="EMBL/GenBank/DDBJ databases">
        <title>Snf2 controls pulcherriminic acid biosynthesis and connects pigmentation and antifungal activity of the yeast Metschnikowia pulcherrima.</title>
        <authorList>
            <person name="Gore-Lloyd D."/>
            <person name="Sumann I."/>
            <person name="Brachmann A.O."/>
            <person name="Schneeberger K."/>
            <person name="Ortiz-Merino R.A."/>
            <person name="Moreno-Beltran M."/>
            <person name="Schlaefli M."/>
            <person name="Kirner P."/>
            <person name="Santos Kron A."/>
            <person name="Wolfe K.H."/>
            <person name="Piel J."/>
            <person name="Ahrens C.H."/>
            <person name="Henk D."/>
            <person name="Freimoser F.M."/>
        </authorList>
    </citation>
    <scope>NUCLEOTIDE SEQUENCE [LARGE SCALE GENOMIC DNA]</scope>
    <source>
        <strain evidence="2">APC 1.2</strain>
    </source>
</reference>
<keyword evidence="2" id="KW-1185">Reference proteome</keyword>
<dbReference type="AlphaFoldDB" id="A0A4V1ADY3"/>